<dbReference type="Gene3D" id="3.40.50.300">
    <property type="entry name" value="P-loop containing nucleotide triphosphate hydrolases"/>
    <property type="match status" value="1"/>
</dbReference>
<dbReference type="OrthoDB" id="7540582at2"/>
<dbReference type="Proteomes" id="UP000198307">
    <property type="component" value="Unassembled WGS sequence"/>
</dbReference>
<protein>
    <recommendedName>
        <fullName evidence="3">Sulfotransferase family protein</fullName>
    </recommendedName>
</protein>
<dbReference type="EMBL" id="FZQB01000005">
    <property type="protein sequence ID" value="SNT73701.1"/>
    <property type="molecule type" value="Genomic_DNA"/>
</dbReference>
<gene>
    <name evidence="1" type="ORF">SAMN05444959_105159</name>
</gene>
<proteinExistence type="predicted"/>
<dbReference type="InterPro" id="IPR027417">
    <property type="entry name" value="P-loop_NTPase"/>
</dbReference>
<accession>A0A239PTS6</accession>
<sequence>MLYIHIGTQKTGSSSIQHVLNMNAPFLEKHSLRYLHAGRQKPADMRIHHNPVAAMLLSGDGARFGRELHRELARSRCRDAILSGELLSQPGVATRLHDILPEPLQDQTRIVVYLRRPDLYVESLFKQRVKADATTSTARQFLRQHHARLLHSQIIDEYADSFGEQSIILRPYDPCHLLNGNAVDDFLNVLGITETADLITPAEPANTSFSLAFSQMSGLAVRQLQLTAPAITSAAQKLAPAGISRSRDVYHLDRRRWIVSQHADQIEALRRRFRPDLEALFDLSDLSEGAKDPFPTEKEQIKLMRDASAAIFRILPYLQEERKPPSLRRAISQYLPGSPFRHGFAFRRRPDA</sequence>
<dbReference type="SUPFAM" id="SSF52540">
    <property type="entry name" value="P-loop containing nucleoside triphosphate hydrolases"/>
    <property type="match status" value="1"/>
</dbReference>
<organism evidence="1 2">
    <name type="scientific">Paracoccus seriniphilus</name>
    <dbReference type="NCBI Taxonomy" id="184748"/>
    <lineage>
        <taxon>Bacteria</taxon>
        <taxon>Pseudomonadati</taxon>
        <taxon>Pseudomonadota</taxon>
        <taxon>Alphaproteobacteria</taxon>
        <taxon>Rhodobacterales</taxon>
        <taxon>Paracoccaceae</taxon>
        <taxon>Paracoccus</taxon>
    </lineage>
</organism>
<name>A0A239PTS6_9RHOB</name>
<evidence type="ECO:0000313" key="1">
    <source>
        <dbReference type="EMBL" id="SNT73701.1"/>
    </source>
</evidence>
<keyword evidence="2" id="KW-1185">Reference proteome</keyword>
<dbReference type="RefSeq" id="WP_089344094.1">
    <property type="nucleotide sequence ID" value="NZ_CP067132.1"/>
</dbReference>
<dbReference type="AlphaFoldDB" id="A0A239PTS6"/>
<reference evidence="1 2" key="1">
    <citation type="submission" date="2017-07" db="EMBL/GenBank/DDBJ databases">
        <authorList>
            <person name="Sun Z.S."/>
            <person name="Albrecht U."/>
            <person name="Echele G."/>
            <person name="Lee C.C."/>
        </authorList>
    </citation>
    <scope>NUCLEOTIDE SEQUENCE [LARGE SCALE GENOMIC DNA]</scope>
    <source>
        <strain evidence="1 2">DSM 14827</strain>
    </source>
</reference>
<evidence type="ECO:0008006" key="3">
    <source>
        <dbReference type="Google" id="ProtNLM"/>
    </source>
</evidence>
<evidence type="ECO:0000313" key="2">
    <source>
        <dbReference type="Proteomes" id="UP000198307"/>
    </source>
</evidence>